<dbReference type="SUPFAM" id="SSF46689">
    <property type="entry name" value="Homeodomain-like"/>
    <property type="match status" value="1"/>
</dbReference>
<dbReference type="Gene3D" id="1.10.357.10">
    <property type="entry name" value="Tetracycline Repressor, domain 2"/>
    <property type="match status" value="1"/>
</dbReference>
<evidence type="ECO:0000313" key="7">
    <source>
        <dbReference type="Proteomes" id="UP000298127"/>
    </source>
</evidence>
<keyword evidence="7" id="KW-1185">Reference proteome</keyword>
<proteinExistence type="predicted"/>
<evidence type="ECO:0000256" key="3">
    <source>
        <dbReference type="ARBA" id="ARBA00023163"/>
    </source>
</evidence>
<evidence type="ECO:0000256" key="2">
    <source>
        <dbReference type="ARBA" id="ARBA00023125"/>
    </source>
</evidence>
<protein>
    <submittedName>
        <fullName evidence="6">TetR/AcrR family transcriptional regulator</fullName>
    </submittedName>
</protein>
<accession>A0A4Y9QWH7</accession>
<reference evidence="6 7" key="1">
    <citation type="journal article" date="2018" name="J. Microbiol.">
        <title>Leifsonia flava sp. nov., a novel actinobacterium isolated from the rhizosphere of Aquilegia viridiflora.</title>
        <authorList>
            <person name="Cai Y."/>
            <person name="Tao W.Z."/>
            <person name="Ma Y.J."/>
            <person name="Cheng J."/>
            <person name="Zhang M.Y."/>
            <person name="Zhang Y.X."/>
        </authorList>
    </citation>
    <scope>NUCLEOTIDE SEQUENCE [LARGE SCALE GENOMIC DNA]</scope>
    <source>
        <strain evidence="6 7">SYP-B2174</strain>
    </source>
</reference>
<dbReference type="PANTHER" id="PTHR30055">
    <property type="entry name" value="HTH-TYPE TRANSCRIPTIONAL REGULATOR RUTR"/>
    <property type="match status" value="1"/>
</dbReference>
<dbReference type="PANTHER" id="PTHR30055:SF234">
    <property type="entry name" value="HTH-TYPE TRANSCRIPTIONAL REGULATOR BETI"/>
    <property type="match status" value="1"/>
</dbReference>
<dbReference type="GO" id="GO:0003700">
    <property type="term" value="F:DNA-binding transcription factor activity"/>
    <property type="evidence" value="ECO:0007669"/>
    <property type="project" value="TreeGrafter"/>
</dbReference>
<keyword evidence="2 4" id="KW-0238">DNA-binding</keyword>
<dbReference type="GO" id="GO:0000976">
    <property type="term" value="F:transcription cis-regulatory region binding"/>
    <property type="evidence" value="ECO:0007669"/>
    <property type="project" value="TreeGrafter"/>
</dbReference>
<evidence type="ECO:0000256" key="4">
    <source>
        <dbReference type="PROSITE-ProRule" id="PRU00335"/>
    </source>
</evidence>
<evidence type="ECO:0000256" key="1">
    <source>
        <dbReference type="ARBA" id="ARBA00023015"/>
    </source>
</evidence>
<dbReference type="PRINTS" id="PR00455">
    <property type="entry name" value="HTHTETR"/>
</dbReference>
<dbReference type="Proteomes" id="UP000298127">
    <property type="component" value="Unassembled WGS sequence"/>
</dbReference>
<dbReference type="EMBL" id="SPQZ01000006">
    <property type="protein sequence ID" value="TFV95416.1"/>
    <property type="molecule type" value="Genomic_DNA"/>
</dbReference>
<keyword evidence="3" id="KW-0804">Transcription</keyword>
<dbReference type="PROSITE" id="PS50977">
    <property type="entry name" value="HTH_TETR_2"/>
    <property type="match status" value="1"/>
</dbReference>
<evidence type="ECO:0000313" key="6">
    <source>
        <dbReference type="EMBL" id="TFV95416.1"/>
    </source>
</evidence>
<evidence type="ECO:0000259" key="5">
    <source>
        <dbReference type="PROSITE" id="PS50977"/>
    </source>
</evidence>
<dbReference type="InterPro" id="IPR050109">
    <property type="entry name" value="HTH-type_TetR-like_transc_reg"/>
</dbReference>
<name>A0A4Y9QWH7_9MICO</name>
<feature type="domain" description="HTH tetR-type" evidence="5">
    <location>
        <begin position="28"/>
        <end position="88"/>
    </location>
</feature>
<organism evidence="6 7">
    <name type="scientific">Orlajensenia leifsoniae</name>
    <dbReference type="NCBI Taxonomy" id="2561933"/>
    <lineage>
        <taxon>Bacteria</taxon>
        <taxon>Bacillati</taxon>
        <taxon>Actinomycetota</taxon>
        <taxon>Actinomycetes</taxon>
        <taxon>Micrococcales</taxon>
        <taxon>Microbacteriaceae</taxon>
        <taxon>Orlajensenia</taxon>
    </lineage>
</organism>
<feature type="DNA-binding region" description="H-T-H motif" evidence="4">
    <location>
        <begin position="51"/>
        <end position="70"/>
    </location>
</feature>
<dbReference type="InterPro" id="IPR001647">
    <property type="entry name" value="HTH_TetR"/>
</dbReference>
<keyword evidence="1" id="KW-0805">Transcription regulation</keyword>
<dbReference type="AlphaFoldDB" id="A0A4Y9QWH7"/>
<dbReference type="Pfam" id="PF00440">
    <property type="entry name" value="TetR_N"/>
    <property type="match status" value="1"/>
</dbReference>
<dbReference type="InterPro" id="IPR009057">
    <property type="entry name" value="Homeodomain-like_sf"/>
</dbReference>
<dbReference type="InterPro" id="IPR023772">
    <property type="entry name" value="DNA-bd_HTH_TetR-type_CS"/>
</dbReference>
<dbReference type="PROSITE" id="PS01081">
    <property type="entry name" value="HTH_TETR_1"/>
    <property type="match status" value="1"/>
</dbReference>
<sequence>MRVLCTRIPGAHKRGAPLDVDRQSRRRRRTEDAIILAAAELFVRHGYSKTSITDVAMRADVAERTIYLRFGTKVRLFQRVIEFSVVGDAEAIPLTERPWSVIAFTAPTLRERVVAFAEGVGEMNERLAPLMAVNGEVEMAEPDVQESARKWRNDTVEFLQAFWRQAAADALLPPESDVEWLAETGMVLSAAESRLLITRSLQWDRATYSQWLVTTWLRLAGVSTSL</sequence>
<comment type="caution">
    <text evidence="6">The sequence shown here is derived from an EMBL/GenBank/DDBJ whole genome shotgun (WGS) entry which is preliminary data.</text>
</comment>
<gene>
    <name evidence="6" type="ORF">E4M00_15340</name>
</gene>